<feature type="domain" description="DUF7869" evidence="1">
    <location>
        <begin position="385"/>
        <end position="528"/>
    </location>
</feature>
<dbReference type="EMBL" id="CAJFCW020000006">
    <property type="protein sequence ID" value="CAG9123934.1"/>
    <property type="molecule type" value="Genomic_DNA"/>
</dbReference>
<dbReference type="Proteomes" id="UP000614601">
    <property type="component" value="Unassembled WGS sequence"/>
</dbReference>
<sequence length="576" mass="65963">MLPHEDEDSEFDVVDCVRRMEMELPVNWTGNAVLYSDIRSGNSRKKQVIASVLEDYRKAIEPNLPSHPISTLLSTNYYCCHRYCSSFYTILDVINERNTMPLNIEDRKTYITHKIAFENSRHVLKIANETVCRVFYSDVYCLPKSFVYQSQKAIKNGGTVPNVDLRTVSKAKLHTITARRVEAITKFIKLRLEPSPMCGKYMVPPQFSRRTFVMDTLKDANDSTLMPLSGNALGDAVVDYALDLVEKHNFPLSFKKTSLLPRCNICCELTKKVKEIRFIDGTPYNGRQLLEAHYQNTSNDRNVIDAFMNQSISFPHELLLLKYDGMSGHKTSLPFLGDRIPKALSNCNKIVPFQLNACIVARHRHLSQSFRGYVIGFFHPASACSSSVYSNILSVLSELDVLPPVIVINTDNARSNKSKSTIHFARLLLKFCPKISKIIFAFHEAGHTHNNVDAFFGCLAEKMIGHRLETPSEMTEFVRNVQGVKSIYDSYCLWDLYIAPETALLDGVYNYHYFEIYQAEDGIRAKFKQFIRCNDYLKLNKIRPLYPEDTDQFSRLILKKDEEIGEVGCETYVMNK</sequence>
<comment type="caution">
    <text evidence="2">The sequence shown here is derived from an EMBL/GenBank/DDBJ whole genome shotgun (WGS) entry which is preliminary data.</text>
</comment>
<gene>
    <name evidence="2" type="ORF">BOKJ2_LOCUS12446</name>
</gene>
<protein>
    <recommendedName>
        <fullName evidence="1">DUF7869 domain-containing protein</fullName>
    </recommendedName>
</protein>
<evidence type="ECO:0000259" key="1">
    <source>
        <dbReference type="Pfam" id="PF25273"/>
    </source>
</evidence>
<dbReference type="Proteomes" id="UP000783686">
    <property type="component" value="Unassembled WGS sequence"/>
</dbReference>
<evidence type="ECO:0000313" key="3">
    <source>
        <dbReference type="Proteomes" id="UP000614601"/>
    </source>
</evidence>
<reference evidence="2" key="1">
    <citation type="submission" date="2020-09" db="EMBL/GenBank/DDBJ databases">
        <authorList>
            <person name="Kikuchi T."/>
        </authorList>
    </citation>
    <scope>NUCLEOTIDE SEQUENCE</scope>
    <source>
        <strain evidence="2">SH1</strain>
    </source>
</reference>
<evidence type="ECO:0000313" key="2">
    <source>
        <dbReference type="EMBL" id="CAD5227974.1"/>
    </source>
</evidence>
<dbReference type="OrthoDB" id="6124768at2759"/>
<dbReference type="EMBL" id="CAJFDH010000006">
    <property type="protein sequence ID" value="CAD5227974.1"/>
    <property type="molecule type" value="Genomic_DNA"/>
</dbReference>
<proteinExistence type="predicted"/>
<organism evidence="2 3">
    <name type="scientific">Bursaphelenchus okinawaensis</name>
    <dbReference type="NCBI Taxonomy" id="465554"/>
    <lineage>
        <taxon>Eukaryota</taxon>
        <taxon>Metazoa</taxon>
        <taxon>Ecdysozoa</taxon>
        <taxon>Nematoda</taxon>
        <taxon>Chromadorea</taxon>
        <taxon>Rhabditida</taxon>
        <taxon>Tylenchina</taxon>
        <taxon>Tylenchomorpha</taxon>
        <taxon>Aphelenchoidea</taxon>
        <taxon>Aphelenchoididae</taxon>
        <taxon>Bursaphelenchus</taxon>
    </lineage>
</organism>
<accession>A0A811LIM0</accession>
<dbReference type="AlphaFoldDB" id="A0A811LIM0"/>
<dbReference type="Pfam" id="PF25273">
    <property type="entry name" value="DUF7869"/>
    <property type="match status" value="1"/>
</dbReference>
<keyword evidence="3" id="KW-1185">Reference proteome</keyword>
<dbReference type="InterPro" id="IPR057191">
    <property type="entry name" value="DUF7869"/>
</dbReference>
<name>A0A811LIM0_9BILA</name>